<dbReference type="PANTHER" id="PTHR13285">
    <property type="entry name" value="ACYLTRANSFERASE"/>
    <property type="match status" value="1"/>
</dbReference>
<dbReference type="InterPro" id="IPR024194">
    <property type="entry name" value="Ac/AlaTfrase_AlgI/DltB"/>
</dbReference>
<keyword evidence="4 8" id="KW-0812">Transmembrane</keyword>
<organism evidence="9 10">
    <name type="scientific">Echinicola vietnamensis (strain DSM 17526 / LMG 23754 / KMM 6221)</name>
    <dbReference type="NCBI Taxonomy" id="926556"/>
    <lineage>
        <taxon>Bacteria</taxon>
        <taxon>Pseudomonadati</taxon>
        <taxon>Bacteroidota</taxon>
        <taxon>Cytophagia</taxon>
        <taxon>Cytophagales</taxon>
        <taxon>Cyclobacteriaceae</taxon>
        <taxon>Echinicola</taxon>
    </lineage>
</organism>
<evidence type="ECO:0000256" key="3">
    <source>
        <dbReference type="ARBA" id="ARBA00022475"/>
    </source>
</evidence>
<dbReference type="OrthoDB" id="9805788at2"/>
<dbReference type="HOGENOM" id="CLU_025255_0_1_10"/>
<dbReference type="KEGG" id="evi:Echvi_1316"/>
<protein>
    <submittedName>
        <fullName evidence="9">Putative membrane protein involved in D-alanine export</fullName>
    </submittedName>
</protein>
<dbReference type="GO" id="GO:0016746">
    <property type="term" value="F:acyltransferase activity"/>
    <property type="evidence" value="ECO:0007669"/>
    <property type="project" value="UniProtKB-KW"/>
</dbReference>
<comment type="subcellular location">
    <subcellularLocation>
        <location evidence="1">Cell membrane</location>
        <topology evidence="1">Multi-pass membrane protein</topology>
    </subcellularLocation>
</comment>
<evidence type="ECO:0000313" key="9">
    <source>
        <dbReference type="EMBL" id="AGA77587.1"/>
    </source>
</evidence>
<feature type="transmembrane region" description="Helical" evidence="8">
    <location>
        <begin position="122"/>
        <end position="141"/>
    </location>
</feature>
<feature type="transmembrane region" description="Helical" evidence="8">
    <location>
        <begin position="6"/>
        <end position="22"/>
    </location>
</feature>
<reference evidence="10" key="1">
    <citation type="submission" date="2012-02" db="EMBL/GenBank/DDBJ databases">
        <title>The complete genome of Echinicola vietnamensis DSM 17526.</title>
        <authorList>
            <person name="Lucas S."/>
            <person name="Copeland A."/>
            <person name="Lapidus A."/>
            <person name="Glavina del Rio T."/>
            <person name="Dalin E."/>
            <person name="Tice H."/>
            <person name="Bruce D."/>
            <person name="Goodwin L."/>
            <person name="Pitluck S."/>
            <person name="Peters L."/>
            <person name="Ovchinnikova G."/>
            <person name="Teshima H."/>
            <person name="Kyrpides N."/>
            <person name="Mavromatis K."/>
            <person name="Ivanova N."/>
            <person name="Brettin T."/>
            <person name="Detter J.C."/>
            <person name="Han C."/>
            <person name="Larimer F."/>
            <person name="Land M."/>
            <person name="Hauser L."/>
            <person name="Markowitz V."/>
            <person name="Cheng J.-F."/>
            <person name="Hugenholtz P."/>
            <person name="Woyke T."/>
            <person name="Wu D."/>
            <person name="Brambilla E."/>
            <person name="Klenk H.-P."/>
            <person name="Eisen J.A."/>
        </authorList>
    </citation>
    <scope>NUCLEOTIDE SEQUENCE [LARGE SCALE GENOMIC DNA]</scope>
    <source>
        <strain evidence="10">DSM 17526 / LMG 23754 / KMM 6221</strain>
    </source>
</reference>
<feature type="transmembrane region" description="Helical" evidence="8">
    <location>
        <begin position="29"/>
        <end position="45"/>
    </location>
</feature>
<evidence type="ECO:0000256" key="8">
    <source>
        <dbReference type="SAM" id="Phobius"/>
    </source>
</evidence>
<keyword evidence="10" id="KW-1185">Reference proteome</keyword>
<dbReference type="RefSeq" id="WP_015265151.1">
    <property type="nucleotide sequence ID" value="NC_019904.1"/>
</dbReference>
<dbReference type="GO" id="GO:0042121">
    <property type="term" value="P:alginic acid biosynthetic process"/>
    <property type="evidence" value="ECO:0007669"/>
    <property type="project" value="InterPro"/>
</dbReference>
<evidence type="ECO:0000313" key="10">
    <source>
        <dbReference type="Proteomes" id="UP000010796"/>
    </source>
</evidence>
<keyword evidence="5 8" id="KW-1133">Transmembrane helix</keyword>
<feature type="transmembrane region" description="Helical" evidence="8">
    <location>
        <begin position="78"/>
        <end position="97"/>
    </location>
</feature>
<keyword evidence="3 7" id="KW-1003">Cell membrane</keyword>
<evidence type="ECO:0000256" key="7">
    <source>
        <dbReference type="PIRNR" id="PIRNR016636"/>
    </source>
</evidence>
<dbReference type="GO" id="GO:0005886">
    <property type="term" value="C:plasma membrane"/>
    <property type="evidence" value="ECO:0007669"/>
    <property type="project" value="UniProtKB-SubCell"/>
</dbReference>
<dbReference type="Pfam" id="PF03062">
    <property type="entry name" value="MBOAT"/>
    <property type="match status" value="1"/>
</dbReference>
<sequence length="475" mass="55282">MLTTSLEFAIFLPIVFLLYWFVLKNKLRLQNALILVASYVFYGWWDWRFLILIAISSLVDFLVGIGLNHAAEKSKRNILLGISLTVNLGMLGFFKYYNFFLESFVDAFTLFGYQMAPGRLDIILPVGISFYTLQTLSYTIDVYDRKLTGTKDFFAFFAYVSFFPQLVAGPIERATHLLPQFQQKRHFDVDSASDGMRQILWGLFKKIVVADNLAVYTYTISMNYQDHSASTLLMCLIMFSFQFYGDFSGYSDIAIGTGRLFGFRLMKNFDYPIFARSIPELWQKWHISLFSWFRDYIIKRLKGFRKWQVARNILIIFLVTGFWHGAAWTYILWGLLHALLFMQFIFWGRKKFKTPVAAGKVLPSWVELGQMVKTFMSFTLLALFFFIQPLSRCLGYLVALVDTSIVKVPLLPENRALAGIVLLLVVEWMQREKEHGLDLSGRSLPKAVRWSVYYGLLFAVFYYGGQPQDFLYFQF</sequence>
<evidence type="ECO:0000256" key="6">
    <source>
        <dbReference type="ARBA" id="ARBA00023136"/>
    </source>
</evidence>
<evidence type="ECO:0000256" key="4">
    <source>
        <dbReference type="ARBA" id="ARBA00022692"/>
    </source>
</evidence>
<keyword evidence="6 7" id="KW-0472">Membrane</keyword>
<evidence type="ECO:0000256" key="5">
    <source>
        <dbReference type="ARBA" id="ARBA00022989"/>
    </source>
</evidence>
<dbReference type="PIRSF" id="PIRSF500217">
    <property type="entry name" value="AlgI"/>
    <property type="match status" value="1"/>
</dbReference>
<dbReference type="InterPro" id="IPR004299">
    <property type="entry name" value="MBOAT_fam"/>
</dbReference>
<dbReference type="STRING" id="926556.Echvi_1316"/>
<dbReference type="EMBL" id="CP003346">
    <property type="protein sequence ID" value="AGA77587.1"/>
    <property type="molecule type" value="Genomic_DNA"/>
</dbReference>
<dbReference type="PIRSF" id="PIRSF016636">
    <property type="entry name" value="AlgI_DltB"/>
    <property type="match status" value="1"/>
</dbReference>
<dbReference type="Proteomes" id="UP000010796">
    <property type="component" value="Chromosome"/>
</dbReference>
<accession>L0FWB6</accession>
<proteinExistence type="inferred from homology"/>
<dbReference type="InterPro" id="IPR051085">
    <property type="entry name" value="MB_O-acyltransferase"/>
</dbReference>
<keyword evidence="7" id="KW-0808">Transferase</keyword>
<name>L0FWB6_ECHVK</name>
<evidence type="ECO:0000256" key="2">
    <source>
        <dbReference type="ARBA" id="ARBA00010323"/>
    </source>
</evidence>
<dbReference type="InterPro" id="IPR028362">
    <property type="entry name" value="AlgI"/>
</dbReference>
<evidence type="ECO:0000256" key="1">
    <source>
        <dbReference type="ARBA" id="ARBA00004651"/>
    </source>
</evidence>
<comment type="similarity">
    <text evidence="2 7">Belongs to the membrane-bound acyltransferase family.</text>
</comment>
<feature type="transmembrane region" description="Helical" evidence="8">
    <location>
        <begin position="51"/>
        <end position="71"/>
    </location>
</feature>
<dbReference type="PANTHER" id="PTHR13285:SF18">
    <property type="entry name" value="PROTEIN-CYSTEINE N-PALMITOYLTRANSFERASE RASP"/>
    <property type="match status" value="1"/>
</dbReference>
<dbReference type="eggNOG" id="COG1696">
    <property type="taxonomic scope" value="Bacteria"/>
</dbReference>
<dbReference type="PATRIC" id="fig|926556.3.peg.1398"/>
<gene>
    <name evidence="9" type="ordered locus">Echvi_1316</name>
</gene>
<dbReference type="AlphaFoldDB" id="L0FWB6"/>
<feature type="transmembrane region" description="Helical" evidence="8">
    <location>
        <begin position="447"/>
        <end position="465"/>
    </location>
</feature>
<keyword evidence="7" id="KW-0012">Acyltransferase</keyword>